<comment type="caution">
    <text evidence="1">The sequence shown here is derived from an EMBL/GenBank/DDBJ whole genome shotgun (WGS) entry which is preliminary data.</text>
</comment>
<organism evidence="1 2">
    <name type="scientific">Protea cynaroides</name>
    <dbReference type="NCBI Taxonomy" id="273540"/>
    <lineage>
        <taxon>Eukaryota</taxon>
        <taxon>Viridiplantae</taxon>
        <taxon>Streptophyta</taxon>
        <taxon>Embryophyta</taxon>
        <taxon>Tracheophyta</taxon>
        <taxon>Spermatophyta</taxon>
        <taxon>Magnoliopsida</taxon>
        <taxon>Proteales</taxon>
        <taxon>Proteaceae</taxon>
        <taxon>Protea</taxon>
    </lineage>
</organism>
<dbReference type="AlphaFoldDB" id="A0A9Q0KUC9"/>
<evidence type="ECO:0000313" key="2">
    <source>
        <dbReference type="Proteomes" id="UP001141806"/>
    </source>
</evidence>
<keyword evidence="2" id="KW-1185">Reference proteome</keyword>
<sequence>MLMFFNYGQSSSNVCFLSSFLNEDCRKPLNPPSPKVRFEAPYLSISHCLCSNNGGKGDVLPFDPESETLQELKLRHSTTTTSPLSSFTLQLQSRFAFLTEFHLDSRILKLRI</sequence>
<name>A0A9Q0KUC9_9MAGN</name>
<evidence type="ECO:0000313" key="1">
    <source>
        <dbReference type="EMBL" id="KAJ4977003.1"/>
    </source>
</evidence>
<reference evidence="1" key="1">
    <citation type="journal article" date="2023" name="Plant J.">
        <title>The genome of the king protea, Protea cynaroides.</title>
        <authorList>
            <person name="Chang J."/>
            <person name="Duong T.A."/>
            <person name="Schoeman C."/>
            <person name="Ma X."/>
            <person name="Roodt D."/>
            <person name="Barker N."/>
            <person name="Li Z."/>
            <person name="Van de Peer Y."/>
            <person name="Mizrachi E."/>
        </authorList>
    </citation>
    <scope>NUCLEOTIDE SEQUENCE</scope>
    <source>
        <tissue evidence="1">Young leaves</tissue>
    </source>
</reference>
<accession>A0A9Q0KUC9</accession>
<proteinExistence type="predicted"/>
<dbReference type="Proteomes" id="UP001141806">
    <property type="component" value="Unassembled WGS sequence"/>
</dbReference>
<dbReference type="EMBL" id="JAMYWD010000003">
    <property type="protein sequence ID" value="KAJ4977003.1"/>
    <property type="molecule type" value="Genomic_DNA"/>
</dbReference>
<protein>
    <submittedName>
        <fullName evidence="1">Uncharacterized protein</fullName>
    </submittedName>
</protein>
<gene>
    <name evidence="1" type="ORF">NE237_002109</name>
</gene>